<reference evidence="1" key="1">
    <citation type="submission" date="2018-05" db="EMBL/GenBank/DDBJ databases">
        <authorList>
            <person name="Lanie J.A."/>
            <person name="Ng W.-L."/>
            <person name="Kazmierczak K.M."/>
            <person name="Andrzejewski T.M."/>
            <person name="Davidsen T.M."/>
            <person name="Wayne K.J."/>
            <person name="Tettelin H."/>
            <person name="Glass J.I."/>
            <person name="Rusch D."/>
            <person name="Podicherti R."/>
            <person name="Tsui H.-C.T."/>
            <person name="Winkler M.E."/>
        </authorList>
    </citation>
    <scope>NUCLEOTIDE SEQUENCE</scope>
</reference>
<dbReference type="InterPro" id="IPR003795">
    <property type="entry name" value="DUF192"/>
</dbReference>
<dbReference type="EMBL" id="UINC01002638">
    <property type="protein sequence ID" value="SUZ98779.1"/>
    <property type="molecule type" value="Genomic_DNA"/>
</dbReference>
<dbReference type="InterPro" id="IPR038695">
    <property type="entry name" value="Saro_0823-like_sf"/>
</dbReference>
<proteinExistence type="predicted"/>
<dbReference type="AlphaFoldDB" id="A0A381S5M9"/>
<dbReference type="Pfam" id="PF02643">
    <property type="entry name" value="DUF192"/>
    <property type="match status" value="1"/>
</dbReference>
<accession>A0A381S5M9</accession>
<name>A0A381S5M9_9ZZZZ</name>
<dbReference type="Gene3D" id="2.60.120.1140">
    <property type="entry name" value="Protein of unknown function DUF192"/>
    <property type="match status" value="1"/>
</dbReference>
<gene>
    <name evidence="1" type="ORF">METZ01_LOCUS51633</name>
</gene>
<sequence>MPWLVRGDQVLSSLRVADSPSARTRGLVGRDGLEGAILLRPARSVHTLDMRLPIDVAHLDDDLTVLRTTRMDGLRVGRPVRRARAVLKAEAGSFERWGLAVGDVLEVRE</sequence>
<protein>
    <recommendedName>
        <fullName evidence="2">DUF192 domain-containing protein</fullName>
    </recommendedName>
</protein>
<evidence type="ECO:0008006" key="2">
    <source>
        <dbReference type="Google" id="ProtNLM"/>
    </source>
</evidence>
<evidence type="ECO:0000313" key="1">
    <source>
        <dbReference type="EMBL" id="SUZ98779.1"/>
    </source>
</evidence>
<organism evidence="1">
    <name type="scientific">marine metagenome</name>
    <dbReference type="NCBI Taxonomy" id="408172"/>
    <lineage>
        <taxon>unclassified sequences</taxon>
        <taxon>metagenomes</taxon>
        <taxon>ecological metagenomes</taxon>
    </lineage>
</organism>